<organism evidence="2 3">
    <name type="scientific">Candidatus Nitrospira inopinata</name>
    <dbReference type="NCBI Taxonomy" id="1715989"/>
    <lineage>
        <taxon>Bacteria</taxon>
        <taxon>Pseudomonadati</taxon>
        <taxon>Nitrospirota</taxon>
        <taxon>Nitrospiria</taxon>
        <taxon>Nitrospirales</taxon>
        <taxon>Nitrospiraceae</taxon>
        <taxon>Nitrospira</taxon>
    </lineage>
</organism>
<dbReference type="SMART" id="SM00450">
    <property type="entry name" value="RHOD"/>
    <property type="match status" value="1"/>
</dbReference>
<dbReference type="InterPro" id="IPR036873">
    <property type="entry name" value="Rhodanese-like_dom_sf"/>
</dbReference>
<dbReference type="STRING" id="1715989.NITINOP_1123"/>
<dbReference type="Gene3D" id="3.40.250.10">
    <property type="entry name" value="Rhodanese-like domain"/>
    <property type="match status" value="1"/>
</dbReference>
<evidence type="ECO:0000313" key="2">
    <source>
        <dbReference type="EMBL" id="CUQ66098.1"/>
    </source>
</evidence>
<protein>
    <submittedName>
        <fullName evidence="2">Rhodanese-like sulphurtransferase</fullName>
        <ecNumber evidence="2">2.8.1.1</ecNumber>
    </submittedName>
</protein>
<dbReference type="CDD" id="cd00158">
    <property type="entry name" value="RHOD"/>
    <property type="match status" value="1"/>
</dbReference>
<reference evidence="3" key="1">
    <citation type="submission" date="2015-09" db="EMBL/GenBank/DDBJ databases">
        <authorList>
            <person name="Daims H."/>
        </authorList>
    </citation>
    <scope>NUCLEOTIDE SEQUENCE [LARGE SCALE GENOMIC DNA]</scope>
</reference>
<keyword evidence="3" id="KW-1185">Reference proteome</keyword>
<gene>
    <name evidence="2" type="ORF">NITINOP_1123</name>
</gene>
<dbReference type="Pfam" id="PF00581">
    <property type="entry name" value="Rhodanese"/>
    <property type="match status" value="1"/>
</dbReference>
<feature type="domain" description="Rhodanese" evidence="1">
    <location>
        <begin position="47"/>
        <end position="138"/>
    </location>
</feature>
<dbReference type="OrthoDB" id="9792975at2"/>
<dbReference type="GO" id="GO:0004792">
    <property type="term" value="F:thiosulfate-cyanide sulfurtransferase activity"/>
    <property type="evidence" value="ECO:0007669"/>
    <property type="project" value="UniProtKB-EC"/>
</dbReference>
<keyword evidence="2" id="KW-0808">Transferase</keyword>
<dbReference type="EMBL" id="LN885086">
    <property type="protein sequence ID" value="CUQ66098.1"/>
    <property type="molecule type" value="Genomic_DNA"/>
</dbReference>
<evidence type="ECO:0000313" key="3">
    <source>
        <dbReference type="Proteomes" id="UP000066284"/>
    </source>
</evidence>
<dbReference type="EC" id="2.8.1.1" evidence="2"/>
<dbReference type="PANTHER" id="PTHR44086">
    <property type="entry name" value="THIOSULFATE SULFURTRANSFERASE RDL2, MITOCHONDRIAL-RELATED"/>
    <property type="match status" value="1"/>
</dbReference>
<accession>A0A0S4KWU4</accession>
<dbReference type="AlphaFoldDB" id="A0A0S4KWU4"/>
<dbReference type="PROSITE" id="PS50206">
    <property type="entry name" value="RHODANESE_3"/>
    <property type="match status" value="1"/>
</dbReference>
<sequence>MKRAVVNLLGCVLAVVFVIGDFAYGYHSYLLTVQQLHSSLSKGLSKEEKGFILVDVRTPEEHRAGMIPGTDLNIDFREIKARHREIGAQLDDHVVVYCQSGRRSNIAAETLADLGYRHVYNVEGSMNAWVESGFPVERPKR</sequence>
<dbReference type="RefSeq" id="WP_062483904.1">
    <property type="nucleotide sequence ID" value="NZ_LN885086.1"/>
</dbReference>
<dbReference type="InterPro" id="IPR001763">
    <property type="entry name" value="Rhodanese-like_dom"/>
</dbReference>
<name>A0A0S4KWU4_9BACT</name>
<dbReference type="Proteomes" id="UP000066284">
    <property type="component" value="Chromosome 1"/>
</dbReference>
<proteinExistence type="predicted"/>
<dbReference type="PANTHER" id="PTHR44086:SF10">
    <property type="entry name" value="THIOSULFATE SULFURTRANSFERASE_RHODANESE-LIKE DOMAIN-CONTAINING PROTEIN 3"/>
    <property type="match status" value="1"/>
</dbReference>
<dbReference type="KEGG" id="nio:NITINOP_1123"/>
<dbReference type="SUPFAM" id="SSF52821">
    <property type="entry name" value="Rhodanese/Cell cycle control phosphatase"/>
    <property type="match status" value="1"/>
</dbReference>
<evidence type="ECO:0000259" key="1">
    <source>
        <dbReference type="PROSITE" id="PS50206"/>
    </source>
</evidence>